<feature type="compositionally biased region" description="Pro residues" evidence="2">
    <location>
        <begin position="126"/>
        <end position="197"/>
    </location>
</feature>
<evidence type="ECO:0000313" key="3">
    <source>
        <dbReference type="EMBL" id="KIK75747.1"/>
    </source>
</evidence>
<dbReference type="InParanoid" id="A0A0D0BWS7"/>
<dbReference type="STRING" id="930991.A0A0D0BWS7"/>
<dbReference type="PANTHER" id="PTHR13037:SF24">
    <property type="entry name" value="POLYCOMB PROTEIN PCL-RELATED"/>
    <property type="match status" value="1"/>
</dbReference>
<keyword evidence="1" id="KW-0945">Host-virus interaction</keyword>
<evidence type="ECO:0000256" key="1">
    <source>
        <dbReference type="ARBA" id="ARBA00022581"/>
    </source>
</evidence>
<feature type="region of interest" description="Disordered" evidence="2">
    <location>
        <begin position="47"/>
        <end position="203"/>
    </location>
</feature>
<dbReference type="PRINTS" id="PR01217">
    <property type="entry name" value="PRICHEXTENSN"/>
</dbReference>
<feature type="compositionally biased region" description="Polar residues" evidence="2">
    <location>
        <begin position="55"/>
        <end position="79"/>
    </location>
</feature>
<dbReference type="Proteomes" id="UP000054538">
    <property type="component" value="Unassembled WGS sequence"/>
</dbReference>
<gene>
    <name evidence="3" type="ORF">PAXRUDRAFT_18733</name>
</gene>
<name>A0A0D0BWS7_9AGAM</name>
<dbReference type="OrthoDB" id="3261594at2759"/>
<keyword evidence="4" id="KW-1185">Reference proteome</keyword>
<organism evidence="3 4">
    <name type="scientific">Paxillus rubicundulus Ve08.2h10</name>
    <dbReference type="NCBI Taxonomy" id="930991"/>
    <lineage>
        <taxon>Eukaryota</taxon>
        <taxon>Fungi</taxon>
        <taxon>Dikarya</taxon>
        <taxon>Basidiomycota</taxon>
        <taxon>Agaricomycotina</taxon>
        <taxon>Agaricomycetes</taxon>
        <taxon>Agaricomycetidae</taxon>
        <taxon>Boletales</taxon>
        <taxon>Paxilineae</taxon>
        <taxon>Paxillaceae</taxon>
        <taxon>Paxillus</taxon>
    </lineage>
</organism>
<proteinExistence type="predicted"/>
<evidence type="ECO:0000256" key="2">
    <source>
        <dbReference type="SAM" id="MobiDB-lite"/>
    </source>
</evidence>
<accession>A0A0D0BWS7</accession>
<dbReference type="EMBL" id="KN827896">
    <property type="protein sequence ID" value="KIK75747.1"/>
    <property type="molecule type" value="Genomic_DNA"/>
</dbReference>
<dbReference type="AlphaFoldDB" id="A0A0D0BWS7"/>
<dbReference type="HOGENOM" id="CLU_390829_0_0_1"/>
<dbReference type="PANTHER" id="PTHR13037">
    <property type="entry name" value="FORMIN"/>
    <property type="match status" value="1"/>
</dbReference>
<evidence type="ECO:0000313" key="4">
    <source>
        <dbReference type="Proteomes" id="UP000054538"/>
    </source>
</evidence>
<sequence length="650" mass="73107">MFPGPNETTENEWSQRWTCICLKYGSGEPHEAATDDEKNRIRAARLLGKNARLLPSTTGNQPEAGPSNNPTPLQSNQPTWIHRKEALSALAKRGRESMESFLSVGRRKKAKTQDSSVSEQAGRFPSPGPPPERTPSLPPPPPSPPPLPPSPPPPEHMSPPPECLPSSPPPDRPPPPPNEPPPGQQPPPPPPDPPNPPGHDEVQIPRRIRPNFDIDQLAQTAILPKLRETMEYIVSLRNASLEDAVSKLDGAALQRIRNPPQETLQIDDSDIRHSIGTYLALEHSSQDAYERVRHSHAICWNTIVLEHLRETGEIPVVDDVVMGWDFLGAVLDGDIKPDDIVVMVSLNGAQLYQSKESDCWIYVWVLLNMSPDKRYKKINVIPRGFIPGPNKPKMSTCSSFPVYTTSPHFKKRDLQYGMPAVVMTQSMRLSSAQISLYNTLPRKYWQNLCKLVRGMQLMCQHRITSQQVQEVHMLLCSWEWEFKKLYYQQREDRLHFVRPCAHQVPHLPDETLYKLRVSHNVKFLLGDSITFGEIQYFTQPSVPTLQLGPHRQEWIGIAMIQLYSAPDHDLLALSLQVVASCKLLDELVVVNIKNIRSVVGMVPHTPTLPSGVSEGRFFLVERPSLDVSDLGVPYPGYEDYDVDGNDEDLE</sequence>
<protein>
    <submittedName>
        <fullName evidence="3">Uncharacterized protein</fullName>
    </submittedName>
</protein>
<reference evidence="4" key="2">
    <citation type="submission" date="2015-01" db="EMBL/GenBank/DDBJ databases">
        <title>Evolutionary Origins and Diversification of the Mycorrhizal Mutualists.</title>
        <authorList>
            <consortium name="DOE Joint Genome Institute"/>
            <consortium name="Mycorrhizal Genomics Consortium"/>
            <person name="Kohler A."/>
            <person name="Kuo A."/>
            <person name="Nagy L.G."/>
            <person name="Floudas D."/>
            <person name="Copeland A."/>
            <person name="Barry K.W."/>
            <person name="Cichocki N."/>
            <person name="Veneault-Fourrey C."/>
            <person name="LaButti K."/>
            <person name="Lindquist E.A."/>
            <person name="Lipzen A."/>
            <person name="Lundell T."/>
            <person name="Morin E."/>
            <person name="Murat C."/>
            <person name="Riley R."/>
            <person name="Ohm R."/>
            <person name="Sun H."/>
            <person name="Tunlid A."/>
            <person name="Henrissat B."/>
            <person name="Grigoriev I.V."/>
            <person name="Hibbett D.S."/>
            <person name="Martin F."/>
        </authorList>
    </citation>
    <scope>NUCLEOTIDE SEQUENCE [LARGE SCALE GENOMIC DNA]</scope>
    <source>
        <strain evidence="4">Ve08.2h10</strain>
    </source>
</reference>
<reference evidence="3 4" key="1">
    <citation type="submission" date="2014-04" db="EMBL/GenBank/DDBJ databases">
        <authorList>
            <consortium name="DOE Joint Genome Institute"/>
            <person name="Kuo A."/>
            <person name="Kohler A."/>
            <person name="Jargeat P."/>
            <person name="Nagy L.G."/>
            <person name="Floudas D."/>
            <person name="Copeland A."/>
            <person name="Barry K.W."/>
            <person name="Cichocki N."/>
            <person name="Veneault-Fourrey C."/>
            <person name="LaButti K."/>
            <person name="Lindquist E.A."/>
            <person name="Lipzen A."/>
            <person name="Lundell T."/>
            <person name="Morin E."/>
            <person name="Murat C."/>
            <person name="Sun H."/>
            <person name="Tunlid A."/>
            <person name="Henrissat B."/>
            <person name="Grigoriev I.V."/>
            <person name="Hibbett D.S."/>
            <person name="Martin F."/>
            <person name="Nordberg H.P."/>
            <person name="Cantor M.N."/>
            <person name="Hua S.X."/>
        </authorList>
    </citation>
    <scope>NUCLEOTIDE SEQUENCE [LARGE SCALE GENOMIC DNA]</scope>
    <source>
        <strain evidence="3 4">Ve08.2h10</strain>
    </source>
</reference>